<dbReference type="EMBL" id="JAVSGH010000050">
    <property type="protein sequence ID" value="MDT3728352.1"/>
    <property type="molecule type" value="Genomic_DNA"/>
</dbReference>
<sequence length="255" mass="27552">MNRIRTRDGGGVRALNGVERPARRLVCFPHSGGSAATFRDWAPAVPADCELLAVQYPGHADRFAEEPARSVAEIASRAARELLDLDPVPCALFGHSLGALVAYETARALQQRARPVRNLFVSGAPAPGRKGGGTTHLATDDELWSGLRELGGIDPAVAEDEELRELLLPVVRADIRLDETYRPDPYAEPLDCRIRGYRATEDPLVDAGRLAAWAEVGSGRFSARTWPGGHFDLVSDPAELIADLVAAFAEDVVVR</sequence>
<dbReference type="InterPro" id="IPR029058">
    <property type="entry name" value="AB_hydrolase_fold"/>
</dbReference>
<evidence type="ECO:0000256" key="1">
    <source>
        <dbReference type="ARBA" id="ARBA00007169"/>
    </source>
</evidence>
<comment type="similarity">
    <text evidence="1">Belongs to the thioesterase family.</text>
</comment>
<evidence type="ECO:0000256" key="2">
    <source>
        <dbReference type="ARBA" id="ARBA00022801"/>
    </source>
</evidence>
<name>A0ABU3I5W7_9ACTN</name>
<keyword evidence="2 4" id="KW-0378">Hydrolase</keyword>
<reference evidence="4" key="1">
    <citation type="submission" date="2024-05" db="EMBL/GenBank/DDBJ databases">
        <title>30 novel species of actinomycetes from the DSMZ collection.</title>
        <authorList>
            <person name="Nouioui I."/>
        </authorList>
    </citation>
    <scope>NUCLEOTIDE SEQUENCE</scope>
    <source>
        <strain evidence="4">DSM 41972</strain>
    </source>
</reference>
<dbReference type="PANTHER" id="PTHR11487:SF0">
    <property type="entry name" value="S-ACYL FATTY ACID SYNTHASE THIOESTERASE, MEDIUM CHAIN"/>
    <property type="match status" value="1"/>
</dbReference>
<keyword evidence="5" id="KW-1185">Reference proteome</keyword>
<dbReference type="SMART" id="SM00824">
    <property type="entry name" value="PKS_TE"/>
    <property type="match status" value="1"/>
</dbReference>
<dbReference type="InterPro" id="IPR001031">
    <property type="entry name" value="Thioesterase"/>
</dbReference>
<evidence type="ECO:0000259" key="3">
    <source>
        <dbReference type="SMART" id="SM00824"/>
    </source>
</evidence>
<dbReference type="GO" id="GO:0016787">
    <property type="term" value="F:hydrolase activity"/>
    <property type="evidence" value="ECO:0007669"/>
    <property type="project" value="UniProtKB-KW"/>
</dbReference>
<organism evidence="4 5">
    <name type="scientific">Streptomyces althioticus subsp. attaecolombicae</name>
    <dbReference type="NCBI Taxonomy" id="3075534"/>
    <lineage>
        <taxon>Bacteria</taxon>
        <taxon>Bacillati</taxon>
        <taxon>Actinomycetota</taxon>
        <taxon>Actinomycetes</taxon>
        <taxon>Kitasatosporales</taxon>
        <taxon>Streptomycetaceae</taxon>
        <taxon>Streptomyces</taxon>
        <taxon>Streptomyces althioticus group</taxon>
    </lineage>
</organism>
<evidence type="ECO:0000313" key="5">
    <source>
        <dbReference type="Proteomes" id="UP001181313"/>
    </source>
</evidence>
<dbReference type="Proteomes" id="UP001181313">
    <property type="component" value="Unassembled WGS sequence"/>
</dbReference>
<proteinExistence type="inferred from homology"/>
<comment type="caution">
    <text evidence="4">The sequence shown here is derived from an EMBL/GenBank/DDBJ whole genome shotgun (WGS) entry which is preliminary data.</text>
</comment>
<gene>
    <name evidence="4" type="ORF">ROS62_27110</name>
</gene>
<dbReference type="Gene3D" id="3.40.50.1820">
    <property type="entry name" value="alpha/beta hydrolase"/>
    <property type="match status" value="1"/>
</dbReference>
<dbReference type="PANTHER" id="PTHR11487">
    <property type="entry name" value="THIOESTERASE"/>
    <property type="match status" value="1"/>
</dbReference>
<protein>
    <submittedName>
        <fullName evidence="4">Alpha/beta fold hydrolase</fullName>
    </submittedName>
</protein>
<feature type="domain" description="Thioesterase TesA-like" evidence="3">
    <location>
        <begin position="26"/>
        <end position="249"/>
    </location>
</feature>
<accession>A0ABU3I5W7</accession>
<evidence type="ECO:0000313" key="4">
    <source>
        <dbReference type="EMBL" id="MDT3728352.1"/>
    </source>
</evidence>
<dbReference type="SUPFAM" id="SSF53474">
    <property type="entry name" value="alpha/beta-Hydrolases"/>
    <property type="match status" value="1"/>
</dbReference>
<dbReference type="RefSeq" id="WP_191883302.1">
    <property type="nucleotide sequence ID" value="NZ_JAVSGH010000050.1"/>
</dbReference>
<dbReference type="InterPro" id="IPR012223">
    <property type="entry name" value="TEII"/>
</dbReference>
<dbReference type="InterPro" id="IPR020802">
    <property type="entry name" value="TesA-like"/>
</dbReference>
<dbReference type="Pfam" id="PF00975">
    <property type="entry name" value="Thioesterase"/>
    <property type="match status" value="1"/>
</dbReference>